<feature type="transmembrane region" description="Helical" evidence="5">
    <location>
        <begin position="151"/>
        <end position="169"/>
    </location>
</feature>
<feature type="compositionally biased region" description="Basic and acidic residues" evidence="4">
    <location>
        <begin position="88"/>
        <end position="98"/>
    </location>
</feature>
<dbReference type="EMBL" id="JGZI01000009">
    <property type="protein sequence ID" value="KFI82230.1"/>
    <property type="molecule type" value="Genomic_DNA"/>
</dbReference>
<sequence>MPSYDPQPIMPAKLPLMRPRHGRVLCGVCRGIALHIGIPVWLVRLLAMALTPFFGAGPVAYIILVIALPAGDPQPYDDARGSRGTQASDRRPQREKPLSKGNLPNDDDEASDNGLSEILRRTPVPLLLLGAGLALLSFGTLLAAAGLPANIILPLLLTACGMAVSWLRFDSERNDLTVLIVGIALMVASLALYAFTTYPFAQAGQVILVAALLLAGIAVALIPWANSLIRRLSTERAMKEREEERADMAAHLHDGVLQTLALIQLHSDDAQTVSTLARSQERSLRDWLYQDRPPADRSVSSGVRDIAAGIEVERGKAIEVVTVADAQPSERTEALLDATRQALLNAVTHGGEPISVYCEAQHDAVEIFVRDHGVGFDVRNIPEGRLGIRESIIGRVQRKGGTVEIVSRPRWGTEVRMRMPLAPDHERQQPSERDGAQQTKTAQTDMQQRMRKNTSRKDGS</sequence>
<dbReference type="InterPro" id="IPR036890">
    <property type="entry name" value="HATPase_C_sf"/>
</dbReference>
<reference evidence="8 9" key="1">
    <citation type="submission" date="2014-03" db="EMBL/GenBank/DDBJ databases">
        <title>Genomics of Bifidobacteria.</title>
        <authorList>
            <person name="Ventura M."/>
            <person name="Milani C."/>
            <person name="Lugli G.A."/>
        </authorList>
    </citation>
    <scope>NUCLEOTIDE SEQUENCE [LARGE SCALE GENOMIC DNA]</scope>
    <source>
        <strain evidence="8 9">LMG 21775</strain>
    </source>
</reference>
<evidence type="ECO:0000256" key="3">
    <source>
        <dbReference type="ARBA" id="ARBA00023012"/>
    </source>
</evidence>
<dbReference type="SUPFAM" id="SSF55874">
    <property type="entry name" value="ATPase domain of HSP90 chaperone/DNA topoisomerase II/histidine kinase"/>
    <property type="match status" value="1"/>
</dbReference>
<dbReference type="PANTHER" id="PTHR24421">
    <property type="entry name" value="NITRATE/NITRITE SENSOR PROTEIN NARX-RELATED"/>
    <property type="match status" value="1"/>
</dbReference>
<keyword evidence="9" id="KW-1185">Reference proteome</keyword>
<accession>A0A087CG30</accession>
<dbReference type="AlphaFoldDB" id="A0A087CG30"/>
<evidence type="ECO:0000313" key="9">
    <source>
        <dbReference type="Proteomes" id="UP000029050"/>
    </source>
</evidence>
<dbReference type="eggNOG" id="COG1983">
    <property type="taxonomic scope" value="Bacteria"/>
</dbReference>
<gene>
    <name evidence="8" type="ORF">BPSY_1079</name>
</gene>
<feature type="transmembrane region" description="Helical" evidence="5">
    <location>
        <begin position="49"/>
        <end position="70"/>
    </location>
</feature>
<dbReference type="RefSeq" id="WP_238556812.1">
    <property type="nucleotide sequence ID" value="NZ_JGZI01000009.1"/>
</dbReference>
<dbReference type="InterPro" id="IPR007168">
    <property type="entry name" value="Phageshock_PspC_N"/>
</dbReference>
<evidence type="ECO:0000256" key="4">
    <source>
        <dbReference type="SAM" id="MobiDB-lite"/>
    </source>
</evidence>
<dbReference type="GO" id="GO:0016301">
    <property type="term" value="F:kinase activity"/>
    <property type="evidence" value="ECO:0007669"/>
    <property type="project" value="UniProtKB-KW"/>
</dbReference>
<evidence type="ECO:0000313" key="8">
    <source>
        <dbReference type="EMBL" id="KFI82230.1"/>
    </source>
</evidence>
<dbReference type="Gene3D" id="3.30.565.10">
    <property type="entry name" value="Histidine kinase-like ATPase, C-terminal domain"/>
    <property type="match status" value="1"/>
</dbReference>
<keyword evidence="1" id="KW-0808">Transferase</keyword>
<feature type="transmembrane region" description="Helical" evidence="5">
    <location>
        <begin position="126"/>
        <end position="145"/>
    </location>
</feature>
<organism evidence="8 9">
    <name type="scientific">Bifidobacterium psychraerophilum</name>
    <dbReference type="NCBI Taxonomy" id="218140"/>
    <lineage>
        <taxon>Bacteria</taxon>
        <taxon>Bacillati</taxon>
        <taxon>Actinomycetota</taxon>
        <taxon>Actinomycetes</taxon>
        <taxon>Bifidobacteriales</taxon>
        <taxon>Bifidobacteriaceae</taxon>
        <taxon>Bifidobacterium</taxon>
    </lineage>
</organism>
<feature type="region of interest" description="Disordered" evidence="4">
    <location>
        <begin position="76"/>
        <end position="112"/>
    </location>
</feature>
<feature type="compositionally biased region" description="Basic and acidic residues" evidence="4">
    <location>
        <begin position="414"/>
        <end position="435"/>
    </location>
</feature>
<dbReference type="Proteomes" id="UP000029050">
    <property type="component" value="Unassembled WGS sequence"/>
</dbReference>
<keyword evidence="2 8" id="KW-0418">Kinase</keyword>
<feature type="transmembrane region" description="Helical" evidence="5">
    <location>
        <begin position="21"/>
        <end position="43"/>
    </location>
</feature>
<proteinExistence type="predicted"/>
<keyword evidence="5" id="KW-1133">Transmembrane helix</keyword>
<name>A0A087CG30_9BIFI</name>
<evidence type="ECO:0000256" key="2">
    <source>
        <dbReference type="ARBA" id="ARBA00022777"/>
    </source>
</evidence>
<keyword evidence="5" id="KW-0472">Membrane</keyword>
<dbReference type="GO" id="GO:0000160">
    <property type="term" value="P:phosphorelay signal transduction system"/>
    <property type="evidence" value="ECO:0007669"/>
    <property type="project" value="UniProtKB-KW"/>
</dbReference>
<dbReference type="STRING" id="218140.BPSY_1079"/>
<dbReference type="PANTHER" id="PTHR24421:SF61">
    <property type="entry name" value="OXYGEN SENSOR HISTIDINE KINASE NREB"/>
    <property type="match status" value="1"/>
</dbReference>
<feature type="domain" description="Phage shock protein PspC N-terminal" evidence="7">
    <location>
        <begin position="15"/>
        <end position="70"/>
    </location>
</feature>
<dbReference type="Gene3D" id="1.20.5.1930">
    <property type="match status" value="1"/>
</dbReference>
<dbReference type="InterPro" id="IPR003594">
    <property type="entry name" value="HATPase_dom"/>
</dbReference>
<feature type="transmembrane region" description="Helical" evidence="5">
    <location>
        <begin position="176"/>
        <end position="195"/>
    </location>
</feature>
<feature type="compositionally biased region" description="Polar residues" evidence="4">
    <location>
        <begin position="436"/>
        <end position="447"/>
    </location>
</feature>
<evidence type="ECO:0000256" key="5">
    <source>
        <dbReference type="SAM" id="Phobius"/>
    </source>
</evidence>
<dbReference type="InterPro" id="IPR050482">
    <property type="entry name" value="Sensor_HK_TwoCompSys"/>
</dbReference>
<feature type="region of interest" description="Disordered" evidence="4">
    <location>
        <begin position="414"/>
        <end position="460"/>
    </location>
</feature>
<dbReference type="Pfam" id="PF02518">
    <property type="entry name" value="HATPase_c"/>
    <property type="match status" value="1"/>
</dbReference>
<feature type="domain" description="Histidine kinase/HSP90-like ATPase" evidence="6">
    <location>
        <begin position="335"/>
        <end position="422"/>
    </location>
</feature>
<keyword evidence="5" id="KW-0812">Transmembrane</keyword>
<dbReference type="CDD" id="cd16917">
    <property type="entry name" value="HATPase_UhpB-NarQ-NarX-like"/>
    <property type="match status" value="1"/>
</dbReference>
<dbReference type="eggNOG" id="COG4585">
    <property type="taxonomic scope" value="Bacteria"/>
</dbReference>
<keyword evidence="3" id="KW-0902">Two-component regulatory system</keyword>
<evidence type="ECO:0000256" key="1">
    <source>
        <dbReference type="ARBA" id="ARBA00022679"/>
    </source>
</evidence>
<dbReference type="Pfam" id="PF04024">
    <property type="entry name" value="PspC"/>
    <property type="match status" value="1"/>
</dbReference>
<comment type="caution">
    <text evidence="8">The sequence shown here is derived from an EMBL/GenBank/DDBJ whole genome shotgun (WGS) entry which is preliminary data.</text>
</comment>
<feature type="transmembrane region" description="Helical" evidence="5">
    <location>
        <begin position="207"/>
        <end position="229"/>
    </location>
</feature>
<evidence type="ECO:0000259" key="7">
    <source>
        <dbReference type="Pfam" id="PF04024"/>
    </source>
</evidence>
<evidence type="ECO:0000259" key="6">
    <source>
        <dbReference type="Pfam" id="PF02518"/>
    </source>
</evidence>
<protein>
    <submittedName>
        <fullName evidence="8">Histidine kinase sensor of two component system</fullName>
    </submittedName>
</protein>